<dbReference type="GO" id="GO:0008745">
    <property type="term" value="F:N-acetylmuramoyl-L-alanine amidase activity"/>
    <property type="evidence" value="ECO:0007669"/>
    <property type="project" value="UniProtKB-EC"/>
</dbReference>
<evidence type="ECO:0000256" key="2">
    <source>
        <dbReference type="ARBA" id="ARBA00011901"/>
    </source>
</evidence>
<comment type="caution">
    <text evidence="6">The sequence shown here is derived from an EMBL/GenBank/DDBJ whole genome shotgun (WGS) entry which is preliminary data.</text>
</comment>
<evidence type="ECO:0000256" key="3">
    <source>
        <dbReference type="ARBA" id="ARBA00022801"/>
    </source>
</evidence>
<comment type="catalytic activity">
    <reaction evidence="1">
        <text>Hydrolyzes the link between N-acetylmuramoyl residues and L-amino acid residues in certain cell-wall glycopeptides.</text>
        <dbReference type="EC" id="3.5.1.28"/>
    </reaction>
</comment>
<feature type="domain" description="N-acetylmuramoyl-L-alanine amidase" evidence="5">
    <location>
        <begin position="84"/>
        <end position="219"/>
    </location>
</feature>
<dbReference type="Pfam" id="PF01510">
    <property type="entry name" value="Amidase_2"/>
    <property type="match status" value="1"/>
</dbReference>
<sequence>MNNTDKRRAGARALKRKRYKQRMYIRMALVVVLVLIAGITVERIVKTVRAGQAAEPVVQEYVEDEKKVADPPEYTVDLLTVNPYSRPGIALEQVNGIVIHYTANPGTTAKQNRDYFEGLSLSGETSASSHFVIGIDGEIVQCIPCNEIAYASNDRNADTIAIECCIPDETGRFTDATYDTLLHLTAWLIGRYDLTIDDVIRHYDVTGKDCPKYYVENPSAWEQMKADISAYIEKNGT</sequence>
<dbReference type="EMBL" id="JACOPH010000005">
    <property type="protein sequence ID" value="MBC5714097.1"/>
    <property type="molecule type" value="Genomic_DNA"/>
</dbReference>
<dbReference type="EC" id="3.5.1.28" evidence="2"/>
<dbReference type="GO" id="GO:0071555">
    <property type="term" value="P:cell wall organization"/>
    <property type="evidence" value="ECO:0007669"/>
    <property type="project" value="UniProtKB-KW"/>
</dbReference>
<dbReference type="InterPro" id="IPR036505">
    <property type="entry name" value="Amidase/PGRP_sf"/>
</dbReference>
<dbReference type="PANTHER" id="PTHR30417:SF1">
    <property type="entry name" value="N-ACETYLMURAMOYL-L-ALANINE AMIDASE AMID"/>
    <property type="match status" value="1"/>
</dbReference>
<accession>A0A923RSX1</accession>
<evidence type="ECO:0000256" key="4">
    <source>
        <dbReference type="ARBA" id="ARBA00023316"/>
    </source>
</evidence>
<keyword evidence="4" id="KW-0961">Cell wall biogenesis/degradation</keyword>
<reference evidence="6" key="1">
    <citation type="submission" date="2020-08" db="EMBL/GenBank/DDBJ databases">
        <title>Genome public.</title>
        <authorList>
            <person name="Liu C."/>
            <person name="Sun Q."/>
        </authorList>
    </citation>
    <scope>NUCLEOTIDE SEQUENCE</scope>
    <source>
        <strain evidence="6">BX1005</strain>
    </source>
</reference>
<gene>
    <name evidence="6" type="ORF">H8S17_07735</name>
</gene>
<dbReference type="SMART" id="SM00644">
    <property type="entry name" value="Ami_2"/>
    <property type="match status" value="1"/>
</dbReference>
<evidence type="ECO:0000313" key="7">
    <source>
        <dbReference type="Proteomes" id="UP000606720"/>
    </source>
</evidence>
<proteinExistence type="predicted"/>
<dbReference type="CDD" id="cd06583">
    <property type="entry name" value="PGRP"/>
    <property type="match status" value="1"/>
</dbReference>
<evidence type="ECO:0000259" key="5">
    <source>
        <dbReference type="SMART" id="SM00644"/>
    </source>
</evidence>
<keyword evidence="3" id="KW-0378">Hydrolase</keyword>
<dbReference type="InterPro" id="IPR002502">
    <property type="entry name" value="Amidase_domain"/>
</dbReference>
<dbReference type="PANTHER" id="PTHR30417">
    <property type="entry name" value="N-ACETYLMURAMOYL-L-ALANINE AMIDASE AMID"/>
    <property type="match status" value="1"/>
</dbReference>
<dbReference type="GO" id="GO:0009254">
    <property type="term" value="P:peptidoglycan turnover"/>
    <property type="evidence" value="ECO:0007669"/>
    <property type="project" value="TreeGrafter"/>
</dbReference>
<dbReference type="AlphaFoldDB" id="A0A923RSX1"/>
<dbReference type="Proteomes" id="UP000606720">
    <property type="component" value="Unassembled WGS sequence"/>
</dbReference>
<protein>
    <recommendedName>
        <fullName evidence="2">N-acetylmuramoyl-L-alanine amidase</fullName>
        <ecNumber evidence="2">3.5.1.28</ecNumber>
    </recommendedName>
</protein>
<dbReference type="Gene3D" id="3.40.80.10">
    <property type="entry name" value="Peptidoglycan recognition protein-like"/>
    <property type="match status" value="1"/>
</dbReference>
<organism evidence="6 7">
    <name type="scientific">Roseburia zhanii</name>
    <dbReference type="NCBI Taxonomy" id="2763064"/>
    <lineage>
        <taxon>Bacteria</taxon>
        <taxon>Bacillati</taxon>
        <taxon>Bacillota</taxon>
        <taxon>Clostridia</taxon>
        <taxon>Lachnospirales</taxon>
        <taxon>Lachnospiraceae</taxon>
        <taxon>Roseburia</taxon>
    </lineage>
</organism>
<dbReference type="SUPFAM" id="SSF55846">
    <property type="entry name" value="N-acetylmuramoyl-L-alanine amidase-like"/>
    <property type="match status" value="1"/>
</dbReference>
<evidence type="ECO:0000256" key="1">
    <source>
        <dbReference type="ARBA" id="ARBA00001561"/>
    </source>
</evidence>
<dbReference type="InterPro" id="IPR051206">
    <property type="entry name" value="NAMLAA_amidase_2"/>
</dbReference>
<keyword evidence="7" id="KW-1185">Reference proteome</keyword>
<dbReference type="GO" id="GO:0009253">
    <property type="term" value="P:peptidoglycan catabolic process"/>
    <property type="evidence" value="ECO:0007669"/>
    <property type="project" value="InterPro"/>
</dbReference>
<evidence type="ECO:0000313" key="6">
    <source>
        <dbReference type="EMBL" id="MBC5714097.1"/>
    </source>
</evidence>
<dbReference type="RefSeq" id="WP_186866853.1">
    <property type="nucleotide sequence ID" value="NZ_JACOPH010000005.1"/>
</dbReference>
<name>A0A923RSX1_9FIRM</name>